<dbReference type="GeneID" id="18168428"/>
<evidence type="ECO:0000313" key="2">
    <source>
        <dbReference type="Proteomes" id="UP000001610"/>
    </source>
</evidence>
<protein>
    <submittedName>
        <fullName evidence="1">Uncharacterized protein</fullName>
    </submittedName>
</protein>
<dbReference type="RefSeq" id="XP_006671618.1">
    <property type="nucleotide sequence ID" value="XM_006671555.1"/>
</dbReference>
<keyword evidence="2" id="KW-1185">Reference proteome</keyword>
<accession>G3JMA6</accession>
<dbReference type="KEGG" id="cmt:CCM_06414"/>
<evidence type="ECO:0000313" key="1">
    <source>
        <dbReference type="EMBL" id="EGX89994.1"/>
    </source>
</evidence>
<sequence>MGSGAGSQFVNAMPDLNLEPPAVKNFRSSTTGSWTLTKLPSVCKEYDPYLTRVTYNNLLFRVTLHWKKRAGQHSNAKASNMPSCFNTPYSKRSVLVIIYVVRFGLPHAESRRRSTAVWPAPIHRDASLASGAEAFATPTHFPSFPLPLLQQPAREAFARAWGTLPCMPDFRGLRDEAKPKSVARRSIVALLAEAEEGGKLAKPSAHLLVN</sequence>
<gene>
    <name evidence="1" type="ORF">CCM_06414</name>
</gene>
<organism evidence="1 2">
    <name type="scientific">Cordyceps militaris (strain CM01)</name>
    <name type="common">Caterpillar fungus</name>
    <dbReference type="NCBI Taxonomy" id="983644"/>
    <lineage>
        <taxon>Eukaryota</taxon>
        <taxon>Fungi</taxon>
        <taxon>Dikarya</taxon>
        <taxon>Ascomycota</taxon>
        <taxon>Pezizomycotina</taxon>
        <taxon>Sordariomycetes</taxon>
        <taxon>Hypocreomycetidae</taxon>
        <taxon>Hypocreales</taxon>
        <taxon>Cordycipitaceae</taxon>
        <taxon>Cordyceps</taxon>
    </lineage>
</organism>
<dbReference type="VEuPathDB" id="FungiDB:CCM_06414"/>
<reference evidence="1 2" key="1">
    <citation type="journal article" date="2011" name="Genome Biol.">
        <title>Genome sequence of the insect pathogenic fungus Cordyceps militaris, a valued traditional Chinese medicine.</title>
        <authorList>
            <person name="Zheng P."/>
            <person name="Xia Y."/>
            <person name="Xiao G."/>
            <person name="Xiong C."/>
            <person name="Hu X."/>
            <person name="Zhang S."/>
            <person name="Zheng H."/>
            <person name="Huang Y."/>
            <person name="Zhou Y."/>
            <person name="Wang S."/>
            <person name="Zhao G.P."/>
            <person name="Liu X."/>
            <person name="St Leger R.J."/>
            <person name="Wang C."/>
        </authorList>
    </citation>
    <scope>NUCLEOTIDE SEQUENCE [LARGE SCALE GENOMIC DNA]</scope>
    <source>
        <strain evidence="1 2">CM01</strain>
    </source>
</reference>
<dbReference type="Proteomes" id="UP000001610">
    <property type="component" value="Unassembled WGS sequence"/>
</dbReference>
<dbReference type="InParanoid" id="G3JMA6"/>
<proteinExistence type="predicted"/>
<dbReference type="AlphaFoldDB" id="G3JMA6"/>
<dbReference type="EMBL" id="JH126403">
    <property type="protein sequence ID" value="EGX89994.1"/>
    <property type="molecule type" value="Genomic_DNA"/>
</dbReference>
<dbReference type="HOGENOM" id="CLU_1310052_0_0_1"/>
<name>G3JMA6_CORMM</name>